<dbReference type="Pfam" id="PF13827">
    <property type="entry name" value="DUF4189"/>
    <property type="match status" value="1"/>
</dbReference>
<dbReference type="GeneID" id="55512273"/>
<dbReference type="InterPro" id="IPR025240">
    <property type="entry name" value="DUF4189"/>
</dbReference>
<accession>A0AAW8ZVB1</accession>
<sequence>MSNNNLIAKCSSLILILAIFSCFNIKAQTACPVGVAPGSPQCGPDSGTSRGDVAPPQPTGRWIKTWGALAANSAGDIGLASGKISKQDAVGESVSRCEEYNSGKCVAKHFFYNQCISVAKASSGKSATVTGPKERAPVLAVKECEQISDSSCSVLFTECSDPFFEKF</sequence>
<name>A0AAW8ZVB1_9XANT</name>
<gene>
    <name evidence="3" type="ORF">R4K57_19105</name>
</gene>
<feature type="signal peptide" evidence="1">
    <location>
        <begin position="1"/>
        <end position="27"/>
    </location>
</feature>
<comment type="caution">
    <text evidence="3">The sequence shown here is derived from an EMBL/GenBank/DDBJ whole genome shotgun (WGS) entry which is preliminary data.</text>
</comment>
<organism evidence="3 4">
    <name type="scientific">Xanthomonas hortorum pv. vitians</name>
    <dbReference type="NCBI Taxonomy" id="83224"/>
    <lineage>
        <taxon>Bacteria</taxon>
        <taxon>Pseudomonadati</taxon>
        <taxon>Pseudomonadota</taxon>
        <taxon>Gammaproteobacteria</taxon>
        <taxon>Lysobacterales</taxon>
        <taxon>Lysobacteraceae</taxon>
        <taxon>Xanthomonas</taxon>
    </lineage>
</organism>
<dbReference type="EMBL" id="JAWMQI010000093">
    <property type="protein sequence ID" value="MDV7250473.1"/>
    <property type="molecule type" value="Genomic_DNA"/>
</dbReference>
<feature type="chain" id="PRO_5043970381" evidence="1">
    <location>
        <begin position="28"/>
        <end position="167"/>
    </location>
</feature>
<protein>
    <submittedName>
        <fullName evidence="3">DUF4189 domain-containing protein</fullName>
    </submittedName>
</protein>
<evidence type="ECO:0000313" key="3">
    <source>
        <dbReference type="EMBL" id="MDV7250473.1"/>
    </source>
</evidence>
<dbReference type="AlphaFoldDB" id="A0AAW8ZVB1"/>
<evidence type="ECO:0000259" key="2">
    <source>
        <dbReference type="Pfam" id="PF13827"/>
    </source>
</evidence>
<proteinExistence type="predicted"/>
<evidence type="ECO:0000256" key="1">
    <source>
        <dbReference type="SAM" id="SignalP"/>
    </source>
</evidence>
<feature type="domain" description="DUF4189" evidence="2">
    <location>
        <begin position="66"/>
        <end position="159"/>
    </location>
</feature>
<dbReference type="Proteomes" id="UP001187425">
    <property type="component" value="Unassembled WGS sequence"/>
</dbReference>
<evidence type="ECO:0000313" key="4">
    <source>
        <dbReference type="Proteomes" id="UP001187425"/>
    </source>
</evidence>
<dbReference type="RefSeq" id="WP_074057160.1">
    <property type="nucleotide sequence ID" value="NZ_CP060399.1"/>
</dbReference>
<reference evidence="3 4" key="1">
    <citation type="submission" date="2023-10" db="EMBL/GenBank/DDBJ databases">
        <title>A new tool for lettuce pathogen research.</title>
        <authorList>
            <person name="Horton K.N."/>
            <person name="Cseke L.J."/>
            <person name="Badiwe M."/>
            <person name="Tesfaye D."/>
            <person name="Klein A."/>
            <person name="Su J."/>
            <person name="Potnis N."/>
            <person name="Gassmann W."/>
        </authorList>
    </citation>
    <scope>NUCLEOTIDE SEQUENCE [LARGE SCALE GENOMIC DNA]</scope>
    <source>
        <strain evidence="3 4">JSKH1901</strain>
    </source>
</reference>
<keyword evidence="1" id="KW-0732">Signal</keyword>